<feature type="region of interest" description="Disordered" evidence="1">
    <location>
        <begin position="76"/>
        <end position="99"/>
    </location>
</feature>
<evidence type="ECO:0000313" key="3">
    <source>
        <dbReference type="Proteomes" id="UP000005446"/>
    </source>
</evidence>
<gene>
    <name evidence="2" type="ORF">M7I_7229</name>
</gene>
<dbReference type="EMBL" id="AGUE01000211">
    <property type="protein sequence ID" value="EHK97086.1"/>
    <property type="molecule type" value="Genomic_DNA"/>
</dbReference>
<sequence>MPSKKAAVDEKASTELLAKDGLEPHLNSWCSWHKMIQQNTPPVNWRVPTLRSSRLDTNTRAERVPHSWLLGNLTKTRKGEDLNGPRPRARGDLPPQAAGYVSRTPIPYCVKRQALDESLKE</sequence>
<evidence type="ECO:0000256" key="1">
    <source>
        <dbReference type="SAM" id="MobiDB-lite"/>
    </source>
</evidence>
<name>H0EWQ6_GLAL7</name>
<dbReference type="HOGENOM" id="CLU_2038317_0_0_1"/>
<evidence type="ECO:0000313" key="2">
    <source>
        <dbReference type="EMBL" id="EHK97086.1"/>
    </source>
</evidence>
<organism evidence="2 3">
    <name type="scientific">Glarea lozoyensis (strain ATCC 74030 / MF5533)</name>
    <dbReference type="NCBI Taxonomy" id="1104152"/>
    <lineage>
        <taxon>Eukaryota</taxon>
        <taxon>Fungi</taxon>
        <taxon>Dikarya</taxon>
        <taxon>Ascomycota</taxon>
        <taxon>Pezizomycotina</taxon>
        <taxon>Leotiomycetes</taxon>
        <taxon>Helotiales</taxon>
        <taxon>Helotiaceae</taxon>
        <taxon>Glarea</taxon>
    </lineage>
</organism>
<protein>
    <submittedName>
        <fullName evidence="2">Uncharacterized protein</fullName>
    </submittedName>
</protein>
<dbReference type="Proteomes" id="UP000005446">
    <property type="component" value="Unassembled WGS sequence"/>
</dbReference>
<dbReference type="OrthoDB" id="10343867at2759"/>
<comment type="caution">
    <text evidence="2">The sequence shown here is derived from an EMBL/GenBank/DDBJ whole genome shotgun (WGS) entry which is preliminary data.</text>
</comment>
<keyword evidence="3" id="KW-1185">Reference proteome</keyword>
<accession>H0EWQ6</accession>
<dbReference type="AlphaFoldDB" id="H0EWQ6"/>
<reference evidence="2 3" key="1">
    <citation type="journal article" date="2012" name="Eukaryot. Cell">
        <title>Genome sequence of the fungus Glarea lozoyensis: the first genome sequence of a species from the Helotiaceae family.</title>
        <authorList>
            <person name="Youssar L."/>
            <person name="Gruening B.A."/>
            <person name="Erxleben A."/>
            <person name="Guenther S."/>
            <person name="Huettel W."/>
        </authorList>
    </citation>
    <scope>NUCLEOTIDE SEQUENCE [LARGE SCALE GENOMIC DNA]</scope>
    <source>
        <strain evidence="3">ATCC 74030 / MF5533</strain>
    </source>
</reference>
<proteinExistence type="predicted"/>
<dbReference type="InParanoid" id="H0EWQ6"/>